<name>A0ABR0A373_9CRUS</name>
<dbReference type="EMBL" id="JAOYFB010000036">
    <property type="protein sequence ID" value="KAK4019419.1"/>
    <property type="molecule type" value="Genomic_DNA"/>
</dbReference>
<proteinExistence type="predicted"/>
<evidence type="ECO:0000313" key="2">
    <source>
        <dbReference type="Proteomes" id="UP001234178"/>
    </source>
</evidence>
<dbReference type="Proteomes" id="UP001234178">
    <property type="component" value="Unassembled WGS sequence"/>
</dbReference>
<evidence type="ECO:0000313" key="1">
    <source>
        <dbReference type="EMBL" id="KAK4019419.1"/>
    </source>
</evidence>
<gene>
    <name evidence="1" type="ORF">OUZ56_001441</name>
</gene>
<accession>A0ABR0A373</accession>
<protein>
    <submittedName>
        <fullName evidence="1">Uncharacterized protein</fullName>
    </submittedName>
</protein>
<keyword evidence="2" id="KW-1185">Reference proteome</keyword>
<comment type="caution">
    <text evidence="1">The sequence shown here is derived from an EMBL/GenBank/DDBJ whole genome shotgun (WGS) entry which is preliminary data.</text>
</comment>
<sequence length="105" mass="11814">MWEQGKRKIGYRQHNDINTSYHIYRAKQGGVALPFDEVDDADPRLFASQRAKGISLLSKKEGHVYSMFQLYWITSTTGSIHTHLVFGGLIYLGSLSPGEVEGMIP</sequence>
<reference evidence="1 2" key="1">
    <citation type="journal article" date="2023" name="Nucleic Acids Res.">
        <title>The hologenome of Daphnia magna reveals possible DNA methylation and microbiome-mediated evolution of the host genome.</title>
        <authorList>
            <person name="Chaturvedi A."/>
            <person name="Li X."/>
            <person name="Dhandapani V."/>
            <person name="Marshall H."/>
            <person name="Kissane S."/>
            <person name="Cuenca-Cambronero M."/>
            <person name="Asole G."/>
            <person name="Calvet F."/>
            <person name="Ruiz-Romero M."/>
            <person name="Marangio P."/>
            <person name="Guigo R."/>
            <person name="Rago D."/>
            <person name="Mirbahai L."/>
            <person name="Eastwood N."/>
            <person name="Colbourne J.K."/>
            <person name="Zhou J."/>
            <person name="Mallon E."/>
            <person name="Orsini L."/>
        </authorList>
    </citation>
    <scope>NUCLEOTIDE SEQUENCE [LARGE SCALE GENOMIC DNA]</scope>
    <source>
        <strain evidence="1">LRV0_1</strain>
    </source>
</reference>
<organism evidence="1 2">
    <name type="scientific">Daphnia magna</name>
    <dbReference type="NCBI Taxonomy" id="35525"/>
    <lineage>
        <taxon>Eukaryota</taxon>
        <taxon>Metazoa</taxon>
        <taxon>Ecdysozoa</taxon>
        <taxon>Arthropoda</taxon>
        <taxon>Crustacea</taxon>
        <taxon>Branchiopoda</taxon>
        <taxon>Diplostraca</taxon>
        <taxon>Cladocera</taxon>
        <taxon>Anomopoda</taxon>
        <taxon>Daphniidae</taxon>
        <taxon>Daphnia</taxon>
    </lineage>
</organism>